<dbReference type="SUPFAM" id="SSF141322">
    <property type="entry name" value="NfeD domain-like"/>
    <property type="match status" value="1"/>
</dbReference>
<dbReference type="PANTHER" id="PTHR33507:SF3">
    <property type="entry name" value="INNER MEMBRANE PROTEIN YBBJ"/>
    <property type="match status" value="1"/>
</dbReference>
<dbReference type="STRING" id="980251.GCA_001642875_03795"/>
<dbReference type="GO" id="GO:0005886">
    <property type="term" value="C:plasma membrane"/>
    <property type="evidence" value="ECO:0007669"/>
    <property type="project" value="TreeGrafter"/>
</dbReference>
<sequence>MDYATLSLILLACGILTVVVEMFVPSAGVLGIVAASFLIGGVIVAFLHSMFFGLAVLTGTSLAMPLLFWLLVKVWPLTPLGKAILMNDTIDVLVPETTAKSLVGQVGIARTKMLPSGIVVIDGQQHDAISEGFAISPGDSVKVVSVRGNRVYIEPYDGEVDEDGRALEADTGTLATPLEELGIDEDLYE</sequence>
<dbReference type="Gene3D" id="2.40.50.140">
    <property type="entry name" value="Nucleic acid-binding proteins"/>
    <property type="match status" value="1"/>
</dbReference>
<dbReference type="RefSeq" id="WP_075085801.1">
    <property type="nucleotide sequence ID" value="NZ_CP042912.1"/>
</dbReference>
<name>A0A5B9PSN9_9BACT</name>
<dbReference type="Pfam" id="PF01957">
    <property type="entry name" value="NfeD"/>
    <property type="match status" value="1"/>
</dbReference>
<dbReference type="EMBL" id="CP042912">
    <property type="protein sequence ID" value="QEG25243.1"/>
    <property type="molecule type" value="Genomic_DNA"/>
</dbReference>
<keyword evidence="3 5" id="KW-1133">Transmembrane helix</keyword>
<dbReference type="OrthoDB" id="283587at2"/>
<dbReference type="AlphaFoldDB" id="A0A5B9PSN9"/>
<keyword evidence="4 5" id="KW-0472">Membrane</keyword>
<evidence type="ECO:0000256" key="5">
    <source>
        <dbReference type="SAM" id="Phobius"/>
    </source>
</evidence>
<proteinExistence type="predicted"/>
<protein>
    <recommendedName>
        <fullName evidence="6">NfeD-like C-terminal domain-containing protein</fullName>
    </recommendedName>
</protein>
<feature type="transmembrane region" description="Helical" evidence="5">
    <location>
        <begin position="6"/>
        <end position="24"/>
    </location>
</feature>
<dbReference type="InterPro" id="IPR012340">
    <property type="entry name" value="NA-bd_OB-fold"/>
</dbReference>
<accession>A0A5B9PSN9</accession>
<evidence type="ECO:0000313" key="8">
    <source>
        <dbReference type="Proteomes" id="UP000322214"/>
    </source>
</evidence>
<keyword evidence="8" id="KW-1185">Reference proteome</keyword>
<evidence type="ECO:0000256" key="1">
    <source>
        <dbReference type="ARBA" id="ARBA00004141"/>
    </source>
</evidence>
<evidence type="ECO:0000256" key="4">
    <source>
        <dbReference type="ARBA" id="ARBA00023136"/>
    </source>
</evidence>
<comment type="subcellular location">
    <subcellularLocation>
        <location evidence="1">Membrane</location>
        <topology evidence="1">Multi-pass membrane protein</topology>
    </subcellularLocation>
</comment>
<dbReference type="InterPro" id="IPR002810">
    <property type="entry name" value="NfeD-like_C"/>
</dbReference>
<feature type="domain" description="NfeD-like C-terminal" evidence="6">
    <location>
        <begin position="100"/>
        <end position="155"/>
    </location>
</feature>
<keyword evidence="2 5" id="KW-0812">Transmembrane</keyword>
<feature type="transmembrane region" description="Helical" evidence="5">
    <location>
        <begin position="29"/>
        <end position="47"/>
    </location>
</feature>
<dbReference type="PANTHER" id="PTHR33507">
    <property type="entry name" value="INNER MEMBRANE PROTEIN YBBJ"/>
    <property type="match status" value="1"/>
</dbReference>
<dbReference type="Proteomes" id="UP000322214">
    <property type="component" value="Chromosome"/>
</dbReference>
<evidence type="ECO:0000256" key="2">
    <source>
        <dbReference type="ARBA" id="ARBA00022692"/>
    </source>
</evidence>
<evidence type="ECO:0000313" key="7">
    <source>
        <dbReference type="EMBL" id="QEG25243.1"/>
    </source>
</evidence>
<organism evidence="7 8">
    <name type="scientific">Mariniblastus fucicola</name>
    <dbReference type="NCBI Taxonomy" id="980251"/>
    <lineage>
        <taxon>Bacteria</taxon>
        <taxon>Pseudomonadati</taxon>
        <taxon>Planctomycetota</taxon>
        <taxon>Planctomycetia</taxon>
        <taxon>Pirellulales</taxon>
        <taxon>Pirellulaceae</taxon>
        <taxon>Mariniblastus</taxon>
    </lineage>
</organism>
<feature type="transmembrane region" description="Helical" evidence="5">
    <location>
        <begin position="53"/>
        <end position="72"/>
    </location>
</feature>
<dbReference type="InterPro" id="IPR052165">
    <property type="entry name" value="Membrane_assoc_protease"/>
</dbReference>
<gene>
    <name evidence="7" type="ORF">MFFC18_51670</name>
</gene>
<dbReference type="KEGG" id="mff:MFFC18_51670"/>
<reference evidence="7 8" key="1">
    <citation type="submission" date="2019-08" db="EMBL/GenBank/DDBJ databases">
        <title>Deep-cultivation of Planctomycetes and their phenomic and genomic characterization uncovers novel biology.</title>
        <authorList>
            <person name="Wiegand S."/>
            <person name="Jogler M."/>
            <person name="Boedeker C."/>
            <person name="Pinto D."/>
            <person name="Vollmers J."/>
            <person name="Rivas-Marin E."/>
            <person name="Kohn T."/>
            <person name="Peeters S.H."/>
            <person name="Heuer A."/>
            <person name="Rast P."/>
            <person name="Oberbeckmann S."/>
            <person name="Bunk B."/>
            <person name="Jeske O."/>
            <person name="Meyerdierks A."/>
            <person name="Storesund J.E."/>
            <person name="Kallscheuer N."/>
            <person name="Luecker S."/>
            <person name="Lage O.M."/>
            <person name="Pohl T."/>
            <person name="Merkel B.J."/>
            <person name="Hornburger P."/>
            <person name="Mueller R.-W."/>
            <person name="Bruemmer F."/>
            <person name="Labrenz M."/>
            <person name="Spormann A.M."/>
            <person name="Op den Camp H."/>
            <person name="Overmann J."/>
            <person name="Amann R."/>
            <person name="Jetten M.S.M."/>
            <person name="Mascher T."/>
            <person name="Medema M.H."/>
            <person name="Devos D.P."/>
            <person name="Kaster A.-K."/>
            <person name="Ovreas L."/>
            <person name="Rohde M."/>
            <person name="Galperin M.Y."/>
            <person name="Jogler C."/>
        </authorList>
    </citation>
    <scope>NUCLEOTIDE SEQUENCE [LARGE SCALE GENOMIC DNA]</scope>
    <source>
        <strain evidence="7 8">FC18</strain>
    </source>
</reference>
<evidence type="ECO:0000259" key="6">
    <source>
        <dbReference type="Pfam" id="PF01957"/>
    </source>
</evidence>
<evidence type="ECO:0000256" key="3">
    <source>
        <dbReference type="ARBA" id="ARBA00022989"/>
    </source>
</evidence>